<accession>J3PAY5</accession>
<dbReference type="HOGENOM" id="CLU_028269_1_0_1"/>
<protein>
    <recommendedName>
        <fullName evidence="6">DUF2264 domain-containing protein</fullName>
    </recommendedName>
</protein>
<reference evidence="4" key="5">
    <citation type="submission" date="2018-04" db="UniProtKB">
        <authorList>
            <consortium name="EnsemblFungi"/>
        </authorList>
    </citation>
    <scope>IDENTIFICATION</scope>
    <source>
        <strain evidence="4">R3-111a-1</strain>
    </source>
</reference>
<dbReference type="PANTHER" id="PTHR35339">
    <property type="entry name" value="LINALOOL DEHYDRATASE_ISOMERASE DOMAIN-CONTAINING PROTEIN"/>
    <property type="match status" value="1"/>
</dbReference>
<evidence type="ECO:0000259" key="2">
    <source>
        <dbReference type="Pfam" id="PF20938"/>
    </source>
</evidence>
<gene>
    <name evidence="4" type="primary">20351118</name>
    <name evidence="3" type="ORF">GGTG_10660</name>
</gene>
<dbReference type="PIRSF" id="PIRSF014753">
    <property type="entry name" value="UCP014753"/>
    <property type="match status" value="1"/>
</dbReference>
<dbReference type="GeneID" id="20351118"/>
<name>J3PAY5_GAET3</name>
<reference evidence="3" key="3">
    <citation type="submission" date="2010-09" db="EMBL/GenBank/DDBJ databases">
        <title>Annotation of Gaeumannomyces graminis var. tritici R3-111a-1.</title>
        <authorList>
            <consortium name="The Broad Institute Genome Sequencing Platform"/>
            <person name="Ma L.-J."/>
            <person name="Dead R."/>
            <person name="Young S.K."/>
            <person name="Zeng Q."/>
            <person name="Gargeya S."/>
            <person name="Fitzgerald M."/>
            <person name="Haas B."/>
            <person name="Abouelleil A."/>
            <person name="Alvarado L."/>
            <person name="Arachchi H.M."/>
            <person name="Berlin A."/>
            <person name="Brown A."/>
            <person name="Chapman S.B."/>
            <person name="Chen Z."/>
            <person name="Dunbar C."/>
            <person name="Freedman E."/>
            <person name="Gearin G."/>
            <person name="Gellesch M."/>
            <person name="Goldberg J."/>
            <person name="Griggs A."/>
            <person name="Gujja S."/>
            <person name="Heiman D."/>
            <person name="Howarth C."/>
            <person name="Larson L."/>
            <person name="Lui A."/>
            <person name="MacDonald P.J.P."/>
            <person name="Mehta T."/>
            <person name="Montmayeur A."/>
            <person name="Murphy C."/>
            <person name="Neiman D."/>
            <person name="Pearson M."/>
            <person name="Priest M."/>
            <person name="Roberts A."/>
            <person name="Saif S."/>
            <person name="Shea T."/>
            <person name="Shenoy N."/>
            <person name="Sisk P."/>
            <person name="Stolte C."/>
            <person name="Sykes S."/>
            <person name="Yandava C."/>
            <person name="Wortman J."/>
            <person name="Nusbaum C."/>
            <person name="Birren B."/>
        </authorList>
    </citation>
    <scope>NUCLEOTIDE SEQUENCE</scope>
    <source>
        <strain evidence="3">R3-111a-1</strain>
    </source>
</reference>
<dbReference type="InterPro" id="IPR016624">
    <property type="entry name" value="UCP014753"/>
</dbReference>
<dbReference type="eggNOG" id="ENOG502SMEW">
    <property type="taxonomic scope" value="Eukaryota"/>
</dbReference>
<evidence type="ECO:0000313" key="5">
    <source>
        <dbReference type="Proteomes" id="UP000006039"/>
    </source>
</evidence>
<dbReference type="PANTHER" id="PTHR35339:SF2">
    <property type="entry name" value="DUF2264 DOMAIN-CONTAINING PROTEIN-RELATED"/>
    <property type="match status" value="1"/>
</dbReference>
<evidence type="ECO:0000259" key="1">
    <source>
        <dbReference type="Pfam" id="PF10022"/>
    </source>
</evidence>
<sequence length="698" mass="76270">MPGLTGFSDNPFKTRSDLVHAGSSLLRPLAPYKSAAGARIKLAAATGTSFSETAAQLEGFARPLWVVASLLNGRLLSGAEPAGVGLDTWLSGLDAGTDPSSPEYWGHLRSSDQRMVEMESIAYALLVSSQTLAPPPGSRRDRLVAWLRQINDHEMGRNNWRWFRVFVNLALVNVLGVPRDEVEQVVDADLALLDSFYISDGWSSDGPWCDQRKQVDYYSGSFAIQLSQLLYVRYAGAMADPERVASYRDGARAFAGGFWRYFALDGAAIPFGRSLTYRFAFAAFWSAVALVDVQLAAPLDKRGTVKGLLMRHIRWWAAKPHIFNTDGTMNIGFTYGSMNMSEDYSSPQSVYWCLKAFVVLGAPEDHPFWMSEELPHPLDPSQTATPPILDFLKAPRHMMCSTPEHHFLLSSGQSTKVYHKGREAKYCKFAYSSSFGFSVPVGTMLHHVGADSTLCASIDDGNSWVARFEPSDAEPRQVLLLPPPNATPATSPEALTAISSTWRPWRFLDLEVGTTLLPPSQDRWPGWHVRVHEVRWGGSAAISPERLGKIDFTDGGFAASAETTHGATIYESPCGSEFPTPSGDDGELPEGWWVAATCALVISESGASGILDLAAASGMEAARGVVKMIKGHSNSNLMVPRTLIPCVQHSLDAGAGEKVMRFVTAVFAVQRGVATPQQMMEMWNRPPKITLDWLGSAV</sequence>
<dbReference type="InterPro" id="IPR049349">
    <property type="entry name" value="DUF2264_N"/>
</dbReference>
<reference evidence="4" key="4">
    <citation type="journal article" date="2015" name="G3 (Bethesda)">
        <title>Genome sequences of three phytopathogenic species of the Magnaporthaceae family of fungi.</title>
        <authorList>
            <person name="Okagaki L.H."/>
            <person name="Nunes C.C."/>
            <person name="Sailsbery J."/>
            <person name="Clay B."/>
            <person name="Brown D."/>
            <person name="John T."/>
            <person name="Oh Y."/>
            <person name="Young N."/>
            <person name="Fitzgerald M."/>
            <person name="Haas B.J."/>
            <person name="Zeng Q."/>
            <person name="Young S."/>
            <person name="Adiconis X."/>
            <person name="Fan L."/>
            <person name="Levin J.Z."/>
            <person name="Mitchell T.K."/>
            <person name="Okubara P.A."/>
            <person name="Farman M.L."/>
            <person name="Kohn L.M."/>
            <person name="Birren B."/>
            <person name="Ma L.-J."/>
            <person name="Dean R.A."/>
        </authorList>
    </citation>
    <scope>NUCLEOTIDE SEQUENCE</scope>
    <source>
        <strain evidence="4">R3-111a-1</strain>
    </source>
</reference>
<dbReference type="Pfam" id="PF20938">
    <property type="entry name" value="DUF2264_C"/>
    <property type="match status" value="1"/>
</dbReference>
<organism evidence="3">
    <name type="scientific">Gaeumannomyces tritici (strain R3-111a-1)</name>
    <name type="common">Wheat and barley take-all root rot fungus</name>
    <name type="synonym">Gaeumannomyces graminis var. tritici</name>
    <dbReference type="NCBI Taxonomy" id="644352"/>
    <lineage>
        <taxon>Eukaryota</taxon>
        <taxon>Fungi</taxon>
        <taxon>Dikarya</taxon>
        <taxon>Ascomycota</taxon>
        <taxon>Pezizomycotina</taxon>
        <taxon>Sordariomycetes</taxon>
        <taxon>Sordariomycetidae</taxon>
        <taxon>Magnaporthales</taxon>
        <taxon>Magnaporthaceae</taxon>
        <taxon>Gaeumannomyces</taxon>
    </lineage>
</organism>
<evidence type="ECO:0008006" key="6">
    <source>
        <dbReference type="Google" id="ProtNLM"/>
    </source>
</evidence>
<dbReference type="VEuPathDB" id="FungiDB:GGTG_10660"/>
<dbReference type="EnsemblFungi" id="EJT71401">
    <property type="protein sequence ID" value="EJT71401"/>
    <property type="gene ID" value="GGTG_10660"/>
</dbReference>
<dbReference type="AlphaFoldDB" id="J3PAY5"/>
<proteinExistence type="predicted"/>
<reference evidence="5" key="1">
    <citation type="submission" date="2010-07" db="EMBL/GenBank/DDBJ databases">
        <title>The genome sequence of Gaeumannomyces graminis var. tritici strain R3-111a-1.</title>
        <authorList>
            <consortium name="The Broad Institute Genome Sequencing Platform"/>
            <person name="Ma L.-J."/>
            <person name="Dead R."/>
            <person name="Young S."/>
            <person name="Zeng Q."/>
            <person name="Koehrsen M."/>
            <person name="Alvarado L."/>
            <person name="Berlin A."/>
            <person name="Chapman S.B."/>
            <person name="Chen Z."/>
            <person name="Freedman E."/>
            <person name="Gellesch M."/>
            <person name="Goldberg J."/>
            <person name="Griggs A."/>
            <person name="Gujja S."/>
            <person name="Heilman E.R."/>
            <person name="Heiman D."/>
            <person name="Hepburn T."/>
            <person name="Howarth C."/>
            <person name="Jen D."/>
            <person name="Larson L."/>
            <person name="Mehta T."/>
            <person name="Neiman D."/>
            <person name="Pearson M."/>
            <person name="Roberts A."/>
            <person name="Saif S."/>
            <person name="Shea T."/>
            <person name="Shenoy N."/>
            <person name="Sisk P."/>
            <person name="Stolte C."/>
            <person name="Sykes S."/>
            <person name="Walk T."/>
            <person name="White J."/>
            <person name="Yandava C."/>
            <person name="Haas B."/>
            <person name="Nusbaum C."/>
            <person name="Birren B."/>
        </authorList>
    </citation>
    <scope>NUCLEOTIDE SEQUENCE [LARGE SCALE GENOMIC DNA]</scope>
    <source>
        <strain evidence="5">R3-111a-1</strain>
    </source>
</reference>
<dbReference type="OrthoDB" id="5150166at2759"/>
<evidence type="ECO:0000313" key="4">
    <source>
        <dbReference type="EnsemblFungi" id="EJT71401"/>
    </source>
</evidence>
<dbReference type="Proteomes" id="UP000006039">
    <property type="component" value="Unassembled WGS sequence"/>
</dbReference>
<dbReference type="InterPro" id="IPR049237">
    <property type="entry name" value="DUF2264_C"/>
</dbReference>
<keyword evidence="5" id="KW-1185">Reference proteome</keyword>
<reference evidence="3" key="2">
    <citation type="submission" date="2010-07" db="EMBL/GenBank/DDBJ databases">
        <authorList>
            <consortium name="The Broad Institute Genome Sequencing Platform"/>
            <consortium name="Broad Institute Genome Sequencing Center for Infectious Disease"/>
            <person name="Ma L.-J."/>
            <person name="Dead R."/>
            <person name="Young S."/>
            <person name="Zeng Q."/>
            <person name="Koehrsen M."/>
            <person name="Alvarado L."/>
            <person name="Berlin A."/>
            <person name="Chapman S.B."/>
            <person name="Chen Z."/>
            <person name="Freedman E."/>
            <person name="Gellesch M."/>
            <person name="Goldberg J."/>
            <person name="Griggs A."/>
            <person name="Gujja S."/>
            <person name="Heilman E.R."/>
            <person name="Heiman D."/>
            <person name="Hepburn T."/>
            <person name="Howarth C."/>
            <person name="Jen D."/>
            <person name="Larson L."/>
            <person name="Mehta T."/>
            <person name="Neiman D."/>
            <person name="Pearson M."/>
            <person name="Roberts A."/>
            <person name="Saif S."/>
            <person name="Shea T."/>
            <person name="Shenoy N."/>
            <person name="Sisk P."/>
            <person name="Stolte C."/>
            <person name="Sykes S."/>
            <person name="Walk T."/>
            <person name="White J."/>
            <person name="Yandava C."/>
            <person name="Haas B."/>
            <person name="Nusbaum C."/>
            <person name="Birren B."/>
        </authorList>
    </citation>
    <scope>NUCLEOTIDE SEQUENCE</scope>
    <source>
        <strain evidence="3">R3-111a-1</strain>
    </source>
</reference>
<dbReference type="EMBL" id="GL385400">
    <property type="protein sequence ID" value="EJT71401.1"/>
    <property type="molecule type" value="Genomic_DNA"/>
</dbReference>
<dbReference type="Pfam" id="PF10022">
    <property type="entry name" value="DUF2264"/>
    <property type="match status" value="1"/>
</dbReference>
<evidence type="ECO:0000313" key="3">
    <source>
        <dbReference type="EMBL" id="EJT71401.1"/>
    </source>
</evidence>
<feature type="domain" description="DUF2264" evidence="1">
    <location>
        <begin position="14"/>
        <end position="375"/>
    </location>
</feature>
<feature type="domain" description="DUF2264" evidence="2">
    <location>
        <begin position="390"/>
        <end position="690"/>
    </location>
</feature>
<dbReference type="RefSeq" id="XP_009226798.1">
    <property type="nucleotide sequence ID" value="XM_009228534.1"/>
</dbReference>